<dbReference type="InterPro" id="IPR050900">
    <property type="entry name" value="Transposase_IS3/IS150/IS904"/>
</dbReference>
<dbReference type="PANTHER" id="PTHR46889:SF4">
    <property type="entry name" value="TRANSPOSASE INSO FOR INSERTION SEQUENCE ELEMENT IS911B-RELATED"/>
    <property type="match status" value="1"/>
</dbReference>
<dbReference type="EMBL" id="QBUD01000024">
    <property type="protein sequence ID" value="PUB09891.1"/>
    <property type="molecule type" value="Genomic_DNA"/>
</dbReference>
<dbReference type="InterPro" id="IPR001584">
    <property type="entry name" value="Integrase_cat-core"/>
</dbReference>
<sequence>MESFFASLKKERVHQRRFGTRAEAKAAIFEYIEVFYNRQRRHSGNGYKTPKQAFDHMTWKIAA</sequence>
<name>A0A2T6K5I5_9RHOB</name>
<gene>
    <name evidence="2" type="ORF">C8N45_12424</name>
</gene>
<evidence type="ECO:0000313" key="2">
    <source>
        <dbReference type="EMBL" id="PUB09891.1"/>
    </source>
</evidence>
<dbReference type="Pfam" id="PF13333">
    <property type="entry name" value="rve_2"/>
    <property type="match status" value="1"/>
</dbReference>
<dbReference type="PANTHER" id="PTHR46889">
    <property type="entry name" value="TRANSPOSASE INSF FOR INSERTION SEQUENCE IS3B-RELATED"/>
    <property type="match status" value="1"/>
</dbReference>
<dbReference type="Proteomes" id="UP000244523">
    <property type="component" value="Unassembled WGS sequence"/>
</dbReference>
<evidence type="ECO:0000259" key="1">
    <source>
        <dbReference type="Pfam" id="PF13333"/>
    </source>
</evidence>
<evidence type="ECO:0000313" key="3">
    <source>
        <dbReference type="Proteomes" id="UP000244523"/>
    </source>
</evidence>
<accession>A0A2T6K5I5</accession>
<dbReference type="InterPro" id="IPR012337">
    <property type="entry name" value="RNaseH-like_sf"/>
</dbReference>
<proteinExistence type="predicted"/>
<protein>
    <submittedName>
        <fullName evidence="2">Integrase-like protein</fullName>
    </submittedName>
</protein>
<dbReference type="SUPFAM" id="SSF53098">
    <property type="entry name" value="Ribonuclease H-like"/>
    <property type="match status" value="1"/>
</dbReference>
<feature type="domain" description="Integrase catalytic" evidence="1">
    <location>
        <begin position="2"/>
        <end position="52"/>
    </location>
</feature>
<organism evidence="2 3">
    <name type="scientific">Yoonia sediminilitoris</name>
    <dbReference type="NCBI Taxonomy" id="1286148"/>
    <lineage>
        <taxon>Bacteria</taxon>
        <taxon>Pseudomonadati</taxon>
        <taxon>Pseudomonadota</taxon>
        <taxon>Alphaproteobacteria</taxon>
        <taxon>Rhodobacterales</taxon>
        <taxon>Paracoccaceae</taxon>
        <taxon>Yoonia</taxon>
    </lineage>
</organism>
<reference evidence="2 3" key="1">
    <citation type="submission" date="2018-04" db="EMBL/GenBank/DDBJ databases">
        <title>Genomic Encyclopedia of Archaeal and Bacterial Type Strains, Phase II (KMG-II): from individual species to whole genera.</title>
        <authorList>
            <person name="Goeker M."/>
        </authorList>
    </citation>
    <scope>NUCLEOTIDE SEQUENCE [LARGE SCALE GENOMIC DNA]</scope>
    <source>
        <strain evidence="2 3">DSM 29955</strain>
    </source>
</reference>
<dbReference type="GO" id="GO:0015074">
    <property type="term" value="P:DNA integration"/>
    <property type="evidence" value="ECO:0007669"/>
    <property type="project" value="InterPro"/>
</dbReference>
<comment type="caution">
    <text evidence="2">The sequence shown here is derived from an EMBL/GenBank/DDBJ whole genome shotgun (WGS) entry which is preliminary data.</text>
</comment>
<keyword evidence="3" id="KW-1185">Reference proteome</keyword>
<dbReference type="AlphaFoldDB" id="A0A2T6K5I5"/>